<reference evidence="1 2" key="1">
    <citation type="submission" date="2018-08" db="EMBL/GenBank/DDBJ databases">
        <title>Genome and evolution of the arbuscular mycorrhizal fungus Diversispora epigaea (formerly Glomus versiforme) and its bacterial endosymbionts.</title>
        <authorList>
            <person name="Sun X."/>
            <person name="Fei Z."/>
            <person name="Harrison M."/>
        </authorList>
    </citation>
    <scope>NUCLEOTIDE SEQUENCE [LARGE SCALE GENOMIC DNA]</scope>
    <source>
        <strain evidence="1 2">IT104</strain>
    </source>
</reference>
<name>A0A397ID25_9GLOM</name>
<comment type="caution">
    <text evidence="1">The sequence shown here is derived from an EMBL/GenBank/DDBJ whole genome shotgun (WGS) entry which is preliminary data.</text>
</comment>
<gene>
    <name evidence="1" type="ORF">Glove_261g94</name>
</gene>
<organism evidence="1 2">
    <name type="scientific">Diversispora epigaea</name>
    <dbReference type="NCBI Taxonomy" id="1348612"/>
    <lineage>
        <taxon>Eukaryota</taxon>
        <taxon>Fungi</taxon>
        <taxon>Fungi incertae sedis</taxon>
        <taxon>Mucoromycota</taxon>
        <taxon>Glomeromycotina</taxon>
        <taxon>Glomeromycetes</taxon>
        <taxon>Diversisporales</taxon>
        <taxon>Diversisporaceae</taxon>
        <taxon>Diversispora</taxon>
    </lineage>
</organism>
<accession>A0A397ID25</accession>
<dbReference type="EMBL" id="PQFF01000239">
    <property type="protein sequence ID" value="RHZ71244.1"/>
    <property type="molecule type" value="Genomic_DNA"/>
</dbReference>
<keyword evidence="2" id="KW-1185">Reference proteome</keyword>
<proteinExistence type="predicted"/>
<dbReference type="AlphaFoldDB" id="A0A397ID25"/>
<evidence type="ECO:0000313" key="1">
    <source>
        <dbReference type="EMBL" id="RHZ71244.1"/>
    </source>
</evidence>
<dbReference type="Proteomes" id="UP000266861">
    <property type="component" value="Unassembled WGS sequence"/>
</dbReference>
<sequence>MTRLEDPEKLESPYFKLQSTLEPNDLVKTSKIILQAVNDEPKLTQSYCLEVRFEDNKAFFTMCLNPVLWFDVYLRKKSLDVATKIARTFVTNTRLTVPYENEKVSPFEVEHCQTVNSLAFSTCIYGKSCSDRKCSKFLFADSFYLHLYGVSHRYLESLINIDNSVARDHLDIVCKDITKTRDGRENTCNFHIIGSLVIWERKKYFILFRREPIRGLLFIPRPDEGKNNFKHFDNTALIKDQLFWQDLLNERKSLGFNSISLNYGIWETGQARDKYAQNCHAHVNLNFDDVGWTNLKEMVPADTIKRKMLNDRDCPEPNNLLKNCLELERFRLQIVEPQLMVENSTKLAEKMDNVFSILYKINENLSEINAKLSETNAKLSEINAKLSQLVDLLIAKEQNSNTKND</sequence>
<evidence type="ECO:0000313" key="2">
    <source>
        <dbReference type="Proteomes" id="UP000266861"/>
    </source>
</evidence>
<dbReference type="OrthoDB" id="2330349at2759"/>
<protein>
    <submittedName>
        <fullName evidence="1">Uncharacterized protein</fullName>
    </submittedName>
</protein>